<comment type="caution">
    <text evidence="1">The sequence shown here is derived from an EMBL/GenBank/DDBJ whole genome shotgun (WGS) entry which is preliminary data.</text>
</comment>
<name>A0ACB8LWU0_CITSI</name>
<reference evidence="2" key="1">
    <citation type="journal article" date="2023" name="Hortic. Res.">
        <title>A chromosome-level phased genome enabling allele-level studies in sweet orange: a case study on citrus Huanglongbing tolerance.</title>
        <authorList>
            <person name="Wu B."/>
            <person name="Yu Q."/>
            <person name="Deng Z."/>
            <person name="Duan Y."/>
            <person name="Luo F."/>
            <person name="Gmitter F. Jr."/>
        </authorList>
    </citation>
    <scope>NUCLEOTIDE SEQUENCE [LARGE SCALE GENOMIC DNA]</scope>
    <source>
        <strain evidence="2">cv. Valencia</strain>
    </source>
</reference>
<keyword evidence="2" id="KW-1185">Reference proteome</keyword>
<organism evidence="1 2">
    <name type="scientific">Citrus sinensis</name>
    <name type="common">Sweet orange</name>
    <name type="synonym">Citrus aurantium var. sinensis</name>
    <dbReference type="NCBI Taxonomy" id="2711"/>
    <lineage>
        <taxon>Eukaryota</taxon>
        <taxon>Viridiplantae</taxon>
        <taxon>Streptophyta</taxon>
        <taxon>Embryophyta</taxon>
        <taxon>Tracheophyta</taxon>
        <taxon>Spermatophyta</taxon>
        <taxon>Magnoliopsida</taxon>
        <taxon>eudicotyledons</taxon>
        <taxon>Gunneridae</taxon>
        <taxon>Pentapetalae</taxon>
        <taxon>rosids</taxon>
        <taxon>malvids</taxon>
        <taxon>Sapindales</taxon>
        <taxon>Rutaceae</taxon>
        <taxon>Aurantioideae</taxon>
        <taxon>Citrus</taxon>
    </lineage>
</organism>
<proteinExistence type="predicted"/>
<sequence length="750" mass="82848">MRQESKDPAIRLFGKKIAFPSDGEVPVIFSEELPSPAAKEECSIEAEEEKAEEDSSAVKAAETTQQDDTTPPNIDESKIPESPEANVNPKTPSIDDETAKSKAAKSEKSQNDASNSNSQEKTLKKPDKILPCPRCNSMDTKFCYYNNYNINQPRHFCKACQRYWTAGGTMRNVPVGAGRRKNKNCASQYRHITISEALQAARIDAPNGISHPSVKSNGRVLSFGLDAPICDSMASVLNLAEKKVLNGTRNGFHGFQEQEIPVPCRGGENGDDCSSGSSITVSNPMEEVGRNGMQEPLMRSINGFPSPIPCLPGVPWPYPWNASVPPPAFCPSGFPMSFYPAAFWNCGIPSTWNMPWISPQSSPNQKSPSSGPNSPTLGKHSRDADMIKSENMDKEELSKEKNRCVLVPKTLRIDDPNEAAKSSIWATLGIKNESLAGGRLFKGLQSKSDEKSHMAETSPVLRANPAALLHKALKGKSSSTSSSGSGKTSISDEDWEELDDRTTSAIRLYLAKNALANVGNIPTTKDLWERLEKLYQIKSISNRLYLKERFPEGTKIYDHLSVLNGIVSKLEATEVKIEDEDKALRYSKSSKTYRVYNKRTLVVEEFMHITFDEFNPSSAEKGVVNDDADGELQKESSKDKQENAPQENQEDGQKEQTNMEQQEGISQTLPKESRPSKSIGDEAVNALGFEWHNGAWVRISDNKYTFLARSDDQPLNDVVPANQLPDFSLSFRGQRKRRDRPVSASAPATE</sequence>
<protein>
    <submittedName>
        <fullName evidence="1">Cyclic dof factor 3</fullName>
    </submittedName>
</protein>
<gene>
    <name evidence="1" type="ORF">KPL71_007157</name>
</gene>
<evidence type="ECO:0000313" key="2">
    <source>
        <dbReference type="Proteomes" id="UP000829398"/>
    </source>
</evidence>
<dbReference type="Proteomes" id="UP000829398">
    <property type="component" value="Chromosome 3"/>
</dbReference>
<dbReference type="EMBL" id="CM039172">
    <property type="protein sequence ID" value="KAH9777848.1"/>
    <property type="molecule type" value="Genomic_DNA"/>
</dbReference>
<evidence type="ECO:0000313" key="1">
    <source>
        <dbReference type="EMBL" id="KAH9777848.1"/>
    </source>
</evidence>
<accession>A0ACB8LWU0</accession>